<dbReference type="EMBL" id="QNGE01003020">
    <property type="protein sequence ID" value="KAA3674619.1"/>
    <property type="molecule type" value="Genomic_DNA"/>
</dbReference>
<dbReference type="AlphaFoldDB" id="A0A5J4NH56"/>
<gene>
    <name evidence="1" type="ORF">DEA37_0002307</name>
</gene>
<proteinExistence type="predicted"/>
<name>A0A5J4NH56_9TREM</name>
<accession>A0A5J4NH56</accession>
<evidence type="ECO:0000313" key="2">
    <source>
        <dbReference type="Proteomes" id="UP000324629"/>
    </source>
</evidence>
<evidence type="ECO:0008006" key="3">
    <source>
        <dbReference type="Google" id="ProtNLM"/>
    </source>
</evidence>
<reference evidence="1 2" key="1">
    <citation type="journal article" date="2019" name="Gigascience">
        <title>Whole-genome sequence of the oriental lung fluke Paragonimus westermani.</title>
        <authorList>
            <person name="Oey H."/>
            <person name="Zakrzewski M."/>
            <person name="Narain K."/>
            <person name="Devi K.R."/>
            <person name="Agatsuma T."/>
            <person name="Nawaratna S."/>
            <person name="Gobert G.N."/>
            <person name="Jones M.K."/>
            <person name="Ragan M.A."/>
            <person name="McManus D.P."/>
            <person name="Krause L."/>
        </authorList>
    </citation>
    <scope>NUCLEOTIDE SEQUENCE [LARGE SCALE GENOMIC DNA]</scope>
    <source>
        <strain evidence="1 2">IND2009</strain>
    </source>
</reference>
<keyword evidence="2" id="KW-1185">Reference proteome</keyword>
<comment type="caution">
    <text evidence="1">The sequence shown here is derived from an EMBL/GenBank/DDBJ whole genome shotgun (WGS) entry which is preliminary data.</text>
</comment>
<protein>
    <recommendedName>
        <fullName evidence="3">DUF4503 domain-containing protein</fullName>
    </recommendedName>
</protein>
<dbReference type="Proteomes" id="UP000324629">
    <property type="component" value="Unassembled WGS sequence"/>
</dbReference>
<organism evidence="1 2">
    <name type="scientific">Paragonimus westermani</name>
    <dbReference type="NCBI Taxonomy" id="34504"/>
    <lineage>
        <taxon>Eukaryota</taxon>
        <taxon>Metazoa</taxon>
        <taxon>Spiralia</taxon>
        <taxon>Lophotrochozoa</taxon>
        <taxon>Platyhelminthes</taxon>
        <taxon>Trematoda</taxon>
        <taxon>Digenea</taxon>
        <taxon>Plagiorchiida</taxon>
        <taxon>Troglotremata</taxon>
        <taxon>Troglotrematidae</taxon>
        <taxon>Paragonimus</taxon>
    </lineage>
</organism>
<evidence type="ECO:0000313" key="1">
    <source>
        <dbReference type="EMBL" id="KAA3674619.1"/>
    </source>
</evidence>
<sequence>MYDPVPLACSCVNSGSPSVIQSCPHRFKAPYESEMDAVDAVDTGSIGHRSLSLDKWQNPILVLDICRFWFMNKLRKILLVLHHAAGHGLVLLPDEMSTPGFTHSPLRLDVQIGNVYATDGLLQLPSSDIPQSLQLETKVRLQELQLQVSRLYVDKFTRFIQPDGLPASNATVAAEASSAFRNCCLSDARDATLTLAIANYIRLPEPMTFQANLPLFTRCHLDGFFVYEIPEGSLLRSLVLQQIKSCSDSASWKTNAHANRFSDLLNQATRLLFMLVGRSKSAVVVPCICISTVLSPLNLIVDQCNLPTSVLNLASFCGTPVSIDHALVGCDCLIVDHFSNIRMGSHRTQKASSSAFRRPPDIELVHLNSSSVDTSRLHTGVFVHFNGLLRKVTAARSHTWPVCSVCLSSDLTLRYGLTNTKLALFTCQRCLSCATEPLQLLELEVLVQLDETCSSEASINPLHVNRSQVLTPWIVLNMSTTRLFKLLDLPLSASIENMQFNPKTLLGRRLNEVIGLIVQINPEYLISCESLSVLGIHVIEVDAVPGA</sequence>